<evidence type="ECO:0000256" key="2">
    <source>
        <dbReference type="SAM" id="MobiDB-lite"/>
    </source>
</evidence>
<dbReference type="PANTHER" id="PTHR24177">
    <property type="entry name" value="CASKIN"/>
    <property type="match status" value="1"/>
</dbReference>
<organism evidence="5 6">
    <name type="scientific">Juglans regia</name>
    <name type="common">English walnut</name>
    <dbReference type="NCBI Taxonomy" id="51240"/>
    <lineage>
        <taxon>Eukaryota</taxon>
        <taxon>Viridiplantae</taxon>
        <taxon>Streptophyta</taxon>
        <taxon>Embryophyta</taxon>
        <taxon>Tracheophyta</taxon>
        <taxon>Spermatophyta</taxon>
        <taxon>Magnoliopsida</taxon>
        <taxon>eudicotyledons</taxon>
        <taxon>Gunneridae</taxon>
        <taxon>Pentapetalae</taxon>
        <taxon>rosids</taxon>
        <taxon>fabids</taxon>
        <taxon>Fagales</taxon>
        <taxon>Juglandaceae</taxon>
        <taxon>Juglans</taxon>
    </lineage>
</organism>
<gene>
    <name evidence="6" type="primary">LOC109017990</name>
</gene>
<evidence type="ECO:0000259" key="4">
    <source>
        <dbReference type="Pfam" id="PF13962"/>
    </source>
</evidence>
<protein>
    <submittedName>
        <fullName evidence="6">Uncharacterized protein LOC109017990</fullName>
    </submittedName>
</protein>
<keyword evidence="3" id="KW-0472">Membrane</keyword>
<feature type="transmembrane region" description="Helical" evidence="3">
    <location>
        <begin position="676"/>
        <end position="699"/>
    </location>
</feature>
<feature type="compositionally biased region" description="Basic and acidic residues" evidence="2">
    <location>
        <begin position="449"/>
        <end position="473"/>
    </location>
</feature>
<evidence type="ECO:0000256" key="1">
    <source>
        <dbReference type="PROSITE-ProRule" id="PRU00023"/>
    </source>
</evidence>
<keyword evidence="3" id="KW-0812">Transmembrane</keyword>
<accession>A0A2I4HHT2</accession>
<dbReference type="InterPro" id="IPR026961">
    <property type="entry name" value="PGG_dom"/>
</dbReference>
<dbReference type="InterPro" id="IPR036770">
    <property type="entry name" value="Ankyrin_rpt-contain_sf"/>
</dbReference>
<feature type="repeat" description="ANK" evidence="1">
    <location>
        <begin position="63"/>
        <end position="95"/>
    </location>
</feature>
<dbReference type="Proteomes" id="UP000235220">
    <property type="component" value="Chromosome 11"/>
</dbReference>
<dbReference type="OrthoDB" id="20727at2759"/>
<dbReference type="KEGG" id="jre:109017990"/>
<sequence>MAGEGGQIKEEGQTICTTELMTKEKEDMMKKELFTMAMNGQWDQIVEAYTREARAHVMRITKAGDTALHIAISQGNEQKVKDLVQQITNPQVRSKVKEALEIKNDRGNTPLHIAASKGNVSMCKCIANVHQQSVGVPNGDGETPFFLSVLHGKREAFFCLHDICGVENGYKYSRRKDGDTILHCAIARDYFDLAFQITHSYQNLVNYKNEQGFTPLHVLASKPSAFRSGSLLRGYNRIIYHCIFVDNLQVETSSHHQTKGTKGPVDKKDLDVPENYRTCTNFFKLFWDIIKAVTFQLRWNGEQTDAENPEGHPGHQLVPANYRTCFEFAKLASLGMLISLGFGFNTIRKIEQKKQKHKWAVQVLHALLTRTSAYEYHAGAEPKQEIISKQEGDTLPYAVMSGCVTLHNVTELPTTSNEKEKRAPGMEVEPTDIAGKILALLRDAGSTHYLDHDQKKNTTHSVDGKEKTPDQTTKENPITEIAKKLDTPILIAAKNGITEIVDEILKYFPVAIDDLNVDKKNIVLLAVENRQPNVYQLLLTRKDLQKESVFGQVDNEGNSAQHLAARLGDYKPWRIPGAALQMQWENKWHEYVKNSMPLNFFPRHNNQGETPRDLFTKTHKDLVKNGSEWLTNTSQSCSVVAALIATVAFASANTIPGGFNEDTGIPVLQNKPGFDLFAISSLVALCFSLTALVMFLAILTSRYEETDFGKHLPRKLLLGLTSLFVSIAAMLLSFCGGHFFVLKEELKFAAFPVYAVTCLPVTFFAAAQFPLYFDLLRATFSKVPQRSSKIVH</sequence>
<proteinExistence type="predicted"/>
<keyword evidence="1" id="KW-0040">ANK repeat</keyword>
<dbReference type="AlphaFoldDB" id="A0A2I4HHT2"/>
<dbReference type="Pfam" id="PF12796">
    <property type="entry name" value="Ank_2"/>
    <property type="match status" value="1"/>
</dbReference>
<keyword evidence="5" id="KW-1185">Reference proteome</keyword>
<evidence type="ECO:0000313" key="6">
    <source>
        <dbReference type="RefSeq" id="XP_018855720.2"/>
    </source>
</evidence>
<dbReference type="SMART" id="SM00248">
    <property type="entry name" value="ANK"/>
    <property type="match status" value="6"/>
</dbReference>
<evidence type="ECO:0000313" key="5">
    <source>
        <dbReference type="Proteomes" id="UP000235220"/>
    </source>
</evidence>
<dbReference type="GeneID" id="109017990"/>
<feature type="region of interest" description="Disordered" evidence="2">
    <location>
        <begin position="449"/>
        <end position="475"/>
    </location>
</feature>
<dbReference type="RefSeq" id="XP_018855720.2">
    <property type="nucleotide sequence ID" value="XM_019000175.2"/>
</dbReference>
<dbReference type="SUPFAM" id="SSF48403">
    <property type="entry name" value="Ankyrin repeat"/>
    <property type="match status" value="1"/>
</dbReference>
<feature type="domain" description="PGG" evidence="4">
    <location>
        <begin position="628"/>
        <end position="740"/>
    </location>
</feature>
<dbReference type="PANTHER" id="PTHR24177:SF103">
    <property type="entry name" value="PGG DOMAIN-CONTAINING PROTEIN"/>
    <property type="match status" value="1"/>
</dbReference>
<feature type="transmembrane region" description="Helical" evidence="3">
    <location>
        <begin position="720"/>
        <end position="741"/>
    </location>
</feature>
<keyword evidence="3" id="KW-1133">Transmembrane helix</keyword>
<dbReference type="Pfam" id="PF13962">
    <property type="entry name" value="PGG"/>
    <property type="match status" value="1"/>
</dbReference>
<reference evidence="6" key="1">
    <citation type="submission" date="2025-08" db="UniProtKB">
        <authorList>
            <consortium name="RefSeq"/>
        </authorList>
    </citation>
    <scope>IDENTIFICATION</scope>
    <source>
        <tissue evidence="6">Leaves</tissue>
    </source>
</reference>
<dbReference type="STRING" id="51240.A0A2I4HHT2"/>
<evidence type="ECO:0000256" key="3">
    <source>
        <dbReference type="SAM" id="Phobius"/>
    </source>
</evidence>
<feature type="transmembrane region" description="Helical" evidence="3">
    <location>
        <begin position="753"/>
        <end position="773"/>
    </location>
</feature>
<dbReference type="InterPro" id="IPR002110">
    <property type="entry name" value="Ankyrin_rpt"/>
</dbReference>
<name>A0A2I4HHT2_JUGRE</name>
<dbReference type="PROSITE" id="PS50088">
    <property type="entry name" value="ANK_REPEAT"/>
    <property type="match status" value="1"/>
</dbReference>
<dbReference type="GO" id="GO:0016020">
    <property type="term" value="C:membrane"/>
    <property type="evidence" value="ECO:0000318"/>
    <property type="project" value="GO_Central"/>
</dbReference>
<dbReference type="Gene3D" id="1.25.40.20">
    <property type="entry name" value="Ankyrin repeat-containing domain"/>
    <property type="match status" value="3"/>
</dbReference>
<dbReference type="InParanoid" id="A0A2I4HHT2"/>